<dbReference type="SUPFAM" id="SSF51161">
    <property type="entry name" value="Trimeric LpxA-like enzymes"/>
    <property type="match status" value="1"/>
</dbReference>
<evidence type="ECO:0000256" key="4">
    <source>
        <dbReference type="PIRSR" id="PIRSR620019-2"/>
    </source>
</evidence>
<feature type="site" description="Increases basicity of active site His" evidence="3">
    <location>
        <position position="141"/>
    </location>
</feature>
<feature type="active site" description="Proton acceptor" evidence="3">
    <location>
        <position position="140"/>
    </location>
</feature>
<dbReference type="GO" id="GO:0016740">
    <property type="term" value="F:transferase activity"/>
    <property type="evidence" value="ECO:0007669"/>
    <property type="project" value="UniProtKB-KW"/>
</dbReference>
<dbReference type="Pfam" id="PF00132">
    <property type="entry name" value="Hexapep"/>
    <property type="match status" value="2"/>
</dbReference>
<dbReference type="Gene3D" id="3.40.50.20">
    <property type="match status" value="1"/>
</dbReference>
<dbReference type="InterPro" id="IPR041561">
    <property type="entry name" value="PglD_N"/>
</dbReference>
<name>A0A3T0D671_9FIRM</name>
<evidence type="ECO:0000256" key="3">
    <source>
        <dbReference type="PIRSR" id="PIRSR620019-1"/>
    </source>
</evidence>
<evidence type="ECO:0000256" key="1">
    <source>
        <dbReference type="ARBA" id="ARBA00022679"/>
    </source>
</evidence>
<feature type="binding site" evidence="4">
    <location>
        <position position="170"/>
    </location>
    <ligand>
        <name>acetyl-CoA</name>
        <dbReference type="ChEBI" id="CHEBI:57288"/>
    </ligand>
</feature>
<keyword evidence="1 6" id="KW-0808">Transferase</keyword>
<evidence type="ECO:0000313" key="7">
    <source>
        <dbReference type="Proteomes" id="UP000282930"/>
    </source>
</evidence>
<gene>
    <name evidence="6" type="ORF">ELD05_07915</name>
</gene>
<dbReference type="AlphaFoldDB" id="A0A3T0D671"/>
<keyword evidence="2" id="KW-0677">Repeat</keyword>
<dbReference type="InterPro" id="IPR050179">
    <property type="entry name" value="Trans_hexapeptide_repeat"/>
</dbReference>
<dbReference type="InterPro" id="IPR018357">
    <property type="entry name" value="Hexapep_transf_CS"/>
</dbReference>
<evidence type="ECO:0000256" key="2">
    <source>
        <dbReference type="ARBA" id="ARBA00022737"/>
    </source>
</evidence>
<feature type="domain" description="PglD N-terminal" evidence="5">
    <location>
        <begin position="3"/>
        <end position="59"/>
    </location>
</feature>
<dbReference type="Proteomes" id="UP000282930">
    <property type="component" value="Chromosome"/>
</dbReference>
<dbReference type="EMBL" id="CP034791">
    <property type="protein sequence ID" value="AZT90575.1"/>
    <property type="molecule type" value="Genomic_DNA"/>
</dbReference>
<dbReference type="InterPro" id="IPR011004">
    <property type="entry name" value="Trimer_LpxA-like_sf"/>
</dbReference>
<dbReference type="InterPro" id="IPR001451">
    <property type="entry name" value="Hexapep"/>
</dbReference>
<dbReference type="InterPro" id="IPR020019">
    <property type="entry name" value="AcTrfase_PglD-like"/>
</dbReference>
<dbReference type="Gene3D" id="2.160.10.10">
    <property type="entry name" value="Hexapeptide repeat proteins"/>
    <property type="match status" value="1"/>
</dbReference>
<keyword evidence="7" id="KW-1185">Reference proteome</keyword>
<dbReference type="KEGG" id="ccha:ELD05_07915"/>
<proteinExistence type="predicted"/>
<sequence>MKDIILVGGGGHAKVIIDIIRSREEFNVIGIIDNDLKKKQIYGIPVVGTDEILEEIFRKKIATNAFVSFDGIKRIEKRGKMFFYLKKIGYEIPILVHEKAIVSDYAEIGEGTCVMAGSIINAGSVIKENCIINTGAIIEHDCYIGFNSHIAPHASLAGGVIIGDHTHIGIGSVVIENVKIGSNVIVGAGAVVTKDVPDNVIVAGIPAKIIRENC</sequence>
<evidence type="ECO:0000259" key="5">
    <source>
        <dbReference type="Pfam" id="PF17836"/>
    </source>
</evidence>
<dbReference type="PANTHER" id="PTHR43300">
    <property type="entry name" value="ACETYLTRANSFERASE"/>
    <property type="match status" value="1"/>
</dbReference>
<dbReference type="NCBIfam" id="TIGR03570">
    <property type="entry name" value="NeuD_NnaD"/>
    <property type="match status" value="1"/>
</dbReference>
<evidence type="ECO:0000313" key="6">
    <source>
        <dbReference type="EMBL" id="AZT90575.1"/>
    </source>
</evidence>
<dbReference type="PANTHER" id="PTHR43300:SF7">
    <property type="entry name" value="UDP-N-ACETYLBACILLOSAMINE N-ACETYLTRANSFERASE"/>
    <property type="match status" value="1"/>
</dbReference>
<protein>
    <submittedName>
        <fullName evidence="6">Acetyltransferase</fullName>
    </submittedName>
</protein>
<dbReference type="CDD" id="cd03360">
    <property type="entry name" value="LbH_AT_putative"/>
    <property type="match status" value="1"/>
</dbReference>
<feature type="binding site" evidence="4">
    <location>
        <position position="149"/>
    </location>
    <ligand>
        <name>acetyl-CoA</name>
        <dbReference type="ChEBI" id="CHEBI:57288"/>
    </ligand>
</feature>
<accession>A0A3T0D671</accession>
<organism evidence="6 7">
    <name type="scientific">Caldicellulosiruptor changbaiensis</name>
    <dbReference type="NCBI Taxonomy" id="1222016"/>
    <lineage>
        <taxon>Bacteria</taxon>
        <taxon>Bacillati</taxon>
        <taxon>Bacillota</taxon>
        <taxon>Bacillota incertae sedis</taxon>
        <taxon>Caldicellulosiruptorales</taxon>
        <taxon>Caldicellulosiruptoraceae</taxon>
        <taxon>Caldicellulosiruptor</taxon>
    </lineage>
</organism>
<dbReference type="PROSITE" id="PS00101">
    <property type="entry name" value="HEXAPEP_TRANSFERASES"/>
    <property type="match status" value="1"/>
</dbReference>
<reference evidence="6 7" key="1">
    <citation type="submission" date="2018-12" db="EMBL/GenBank/DDBJ databases">
        <title>Genome sequence from the cellulolytic species, Caldicellulosiruptor changbaiensis.</title>
        <authorList>
            <person name="Blumer-Schuette S.E."/>
            <person name="Mendoza C."/>
        </authorList>
    </citation>
    <scope>NUCLEOTIDE SEQUENCE [LARGE SCALE GENOMIC DNA]</scope>
    <source>
        <strain evidence="6 7">CBS-Z</strain>
    </source>
</reference>
<dbReference type="Pfam" id="PF17836">
    <property type="entry name" value="PglD_N"/>
    <property type="match status" value="1"/>
</dbReference>